<reference evidence="2" key="1">
    <citation type="journal article" date="2019" name="Int. J. Syst. Evol. Microbiol.">
        <title>The Global Catalogue of Microorganisms (GCM) 10K type strain sequencing project: providing services to taxonomists for standard genome sequencing and annotation.</title>
        <authorList>
            <consortium name="The Broad Institute Genomics Platform"/>
            <consortium name="The Broad Institute Genome Sequencing Center for Infectious Disease"/>
            <person name="Wu L."/>
            <person name="Ma J."/>
        </authorList>
    </citation>
    <scope>NUCLEOTIDE SEQUENCE [LARGE SCALE GENOMIC DNA]</scope>
    <source>
        <strain evidence="2">CGMCC 1.15043</strain>
    </source>
</reference>
<evidence type="ECO:0000313" key="2">
    <source>
        <dbReference type="Proteomes" id="UP000615455"/>
    </source>
</evidence>
<evidence type="ECO:0000313" key="1">
    <source>
        <dbReference type="EMBL" id="GFZ76520.1"/>
    </source>
</evidence>
<protein>
    <submittedName>
        <fullName evidence="1">Uncharacterized protein</fullName>
    </submittedName>
</protein>
<dbReference type="Proteomes" id="UP000615455">
    <property type="component" value="Unassembled WGS sequence"/>
</dbReference>
<keyword evidence="2" id="KW-1185">Reference proteome</keyword>
<proteinExistence type="predicted"/>
<dbReference type="EMBL" id="BMHE01000009">
    <property type="protein sequence ID" value="GFZ76520.1"/>
    <property type="molecule type" value="Genomic_DNA"/>
</dbReference>
<gene>
    <name evidence="1" type="ORF">GCM10008018_22430</name>
</gene>
<name>A0ABQ1EKV6_9BACL</name>
<organism evidence="1 2">
    <name type="scientific">Paenibacillus marchantiophytorum</name>
    <dbReference type="NCBI Taxonomy" id="1619310"/>
    <lineage>
        <taxon>Bacteria</taxon>
        <taxon>Bacillati</taxon>
        <taxon>Bacillota</taxon>
        <taxon>Bacilli</taxon>
        <taxon>Bacillales</taxon>
        <taxon>Paenibacillaceae</taxon>
        <taxon>Paenibacillus</taxon>
    </lineage>
</organism>
<sequence>MTVLLISVLKTGGSMLNPADSMLIPVREQLFHPNAAKGNYDPLFCRKSTK</sequence>
<accession>A0ABQ1EKV6</accession>
<comment type="caution">
    <text evidence="1">The sequence shown here is derived from an EMBL/GenBank/DDBJ whole genome shotgun (WGS) entry which is preliminary data.</text>
</comment>